<protein>
    <submittedName>
        <fullName evidence="1">Uncharacterized protein</fullName>
    </submittedName>
</protein>
<keyword evidence="2" id="KW-1185">Reference proteome</keyword>
<proteinExistence type="predicted"/>
<dbReference type="EMBL" id="JANJQO010000063">
    <property type="protein sequence ID" value="KAJ2982683.1"/>
    <property type="molecule type" value="Genomic_DNA"/>
</dbReference>
<accession>A0ACC1NWJ2</accession>
<evidence type="ECO:0000313" key="1">
    <source>
        <dbReference type="EMBL" id="KAJ2982683.1"/>
    </source>
</evidence>
<evidence type="ECO:0000313" key="2">
    <source>
        <dbReference type="Proteomes" id="UP001143910"/>
    </source>
</evidence>
<organism evidence="1 2">
    <name type="scientific">Zarea fungicola</name>
    <dbReference type="NCBI Taxonomy" id="93591"/>
    <lineage>
        <taxon>Eukaryota</taxon>
        <taxon>Fungi</taxon>
        <taxon>Dikarya</taxon>
        <taxon>Ascomycota</taxon>
        <taxon>Pezizomycotina</taxon>
        <taxon>Sordariomycetes</taxon>
        <taxon>Hypocreomycetidae</taxon>
        <taxon>Hypocreales</taxon>
        <taxon>Cordycipitaceae</taxon>
        <taxon>Zarea</taxon>
    </lineage>
</organism>
<comment type="caution">
    <text evidence="1">The sequence shown here is derived from an EMBL/GenBank/DDBJ whole genome shotgun (WGS) entry which is preliminary data.</text>
</comment>
<gene>
    <name evidence="1" type="ORF">NQ176_g1220</name>
</gene>
<name>A0ACC1NWJ2_9HYPO</name>
<reference evidence="1" key="1">
    <citation type="submission" date="2022-08" db="EMBL/GenBank/DDBJ databases">
        <title>Genome Sequence of Lecanicillium fungicola.</title>
        <authorList>
            <person name="Buettner E."/>
        </authorList>
    </citation>
    <scope>NUCLEOTIDE SEQUENCE</scope>
    <source>
        <strain evidence="1">Babe33</strain>
    </source>
</reference>
<dbReference type="Proteomes" id="UP001143910">
    <property type="component" value="Unassembled WGS sequence"/>
</dbReference>
<sequence>MASTTLDAISALCAVFLSYLEHSHSRRPSILLSAYLTVKTFLDVAQSRTLWLASQSSHDRAFSKLFMAATTINGLMIVLESVRKSRWVRWDTTDRSPEETLGVFELAASTWMVRLLQTGRKKILAMEDLDALDHRISAEVLHSHVANLRVPEFSGKNNALLKALCRTLAVPLLMPVIPFLLQVTLGLCQPLLVQSLLRYLENPPSNPQNTGYGLIGATVILYLTGPLTTSLGQYYESRFLFMMRSVLVDSVYRKALRVKSTASDDAKALTLMGADVERIRFGLTGIHSLWSVPLQVAVSCWLLYRQLGPAFAAPIVLIICLSIATSVVMQWVRPLQAKWMERIETRVGKTANIIANIKNIKVSGLSRPVEDSIQAMRVAEMKSANKCRAVQLAITTAGFAPGALGAMFTFAVTGKHLDVTTVFTSISLLELLGSPLNNFFQSIPGVLAAFACIQRVQGFLEAEEKADFRKFESLEEKNSITILHGAVEQPVIEIVDGSFGWETDRMILTSINASFFPGLNVVVGPVASGKSTLCKVLLGETPFSQGRVNFTHRPEKVAFCDQVPFLFNATIKENVAGFGAVDEERYNRAIGATMLHPDIDIFPQGDQTRIGSNGITLSGGQRQRVSIARAIYDECELYIFDDILSGLDNDTEKHVFEQVFGQSGILRERNATVILCTHAVHYLSRASHIVALGPGGTVVEQGSFDELMRNTKYVHSLGLRDQENKNDVGNIASRQEHMPSKPRTTRSGKPTPVDPAKDASRASGDFGVFAHYFKSVGVVWGVAFIFSGLVCGFFFSFPNAWLAIWTTEASSPQHRHGNPFYLGIYSLLSCLRLASTMISIAIGNLSIAKISGLSLHLDAIRTVIAAPLRFFTKTDVGIVTNLFSQDMSLIDDELPLSLLNTVAMVWIVVGAAALAATSSVYLLIAYPFLALASYFLQRYYLFTSRQLRILDLEAKSPLYTHFIDTMKGLVTYRAFGWAEDSITKNNALLNNSTNPAYELSMIQRWLLCTLRYLMAIIAICVVSLSTQLKTSAGFTGASMVSLIGFSGYLTSLISNYTLLETSLGAVHRLREFGRNTEQEDLPGEDLIPGVSWPTKGRIEITGLSASYDYSPSSSSSTDFSEKNDETSVHVLRDLNLTIEGGQKVAICGRTGSGKSSFILMLLRLLDPIPSSDLMLSIDGVPLAAIDRETLRQRLIAVPQEPVFLPNGTSFKLNLDPGNVATDAECRASLETVDLWSFVADRGGLHGSLSADFFSLGQKQLFSLARAILRRRVCLRQRQEGTETAATISSGAGAAVRAGPVAADDGGVLILDEYSSSLDQATDKRMQQIIHDEFKHYTIVMVSHRLGMVMNFDKVIVLDSGRIVEDGVPKELVEQDGSRFRGLYLTTNAD</sequence>